<dbReference type="EMBL" id="AAMD01000041">
    <property type="protein sequence ID" value="EAU67078.1"/>
    <property type="molecule type" value="Genomic_DNA"/>
</dbReference>
<dbReference type="AlphaFoldDB" id="Q093Z4"/>
<dbReference type="Proteomes" id="UP000032702">
    <property type="component" value="Unassembled WGS sequence"/>
</dbReference>
<dbReference type="RefSeq" id="WP_002613396.1">
    <property type="nucleotide sequence ID" value="NC_014623.1"/>
</dbReference>
<comment type="caution">
    <text evidence="1">The sequence shown here is derived from an EMBL/GenBank/DDBJ whole genome shotgun (WGS) entry which is preliminary data.</text>
</comment>
<organism evidence="1 2">
    <name type="scientific">Stigmatella aurantiaca (strain DW4/3-1)</name>
    <dbReference type="NCBI Taxonomy" id="378806"/>
    <lineage>
        <taxon>Bacteria</taxon>
        <taxon>Pseudomonadati</taxon>
        <taxon>Myxococcota</taxon>
        <taxon>Myxococcia</taxon>
        <taxon>Myxococcales</taxon>
        <taxon>Cystobacterineae</taxon>
        <taxon>Archangiaceae</taxon>
        <taxon>Stigmatella</taxon>
    </lineage>
</organism>
<gene>
    <name evidence="1" type="ORF">STIAU_4180</name>
</gene>
<sequence length="51" mass="5656">MKGMPSDLSLKDDDTRPLVYSLPDELRNAPVEKRGERRAALQVIAGSSSRE</sequence>
<accession>Q093Z4</accession>
<name>Q093Z4_STIAD</name>
<evidence type="ECO:0000313" key="2">
    <source>
        <dbReference type="Proteomes" id="UP000032702"/>
    </source>
</evidence>
<reference evidence="1 2" key="1">
    <citation type="submission" date="2006-04" db="EMBL/GenBank/DDBJ databases">
        <authorList>
            <person name="Nierman W.C."/>
        </authorList>
    </citation>
    <scope>NUCLEOTIDE SEQUENCE [LARGE SCALE GENOMIC DNA]</scope>
    <source>
        <strain evidence="1 2">DW4/3-1</strain>
    </source>
</reference>
<protein>
    <submittedName>
        <fullName evidence="1">Uncharacterized protein</fullName>
    </submittedName>
</protein>
<evidence type="ECO:0000313" key="1">
    <source>
        <dbReference type="EMBL" id="EAU67078.1"/>
    </source>
</evidence>
<proteinExistence type="predicted"/>